<dbReference type="Pfam" id="PF00665">
    <property type="entry name" value="rve"/>
    <property type="match status" value="1"/>
</dbReference>
<gene>
    <name evidence="4" type="ORF">Tco_0819904</name>
</gene>
<protein>
    <submittedName>
        <fullName evidence="4">Integrase, catalytic region, zinc finger, CCHC-type containing protein</fullName>
    </submittedName>
</protein>
<organism evidence="4 5">
    <name type="scientific">Tanacetum coccineum</name>
    <dbReference type="NCBI Taxonomy" id="301880"/>
    <lineage>
        <taxon>Eukaryota</taxon>
        <taxon>Viridiplantae</taxon>
        <taxon>Streptophyta</taxon>
        <taxon>Embryophyta</taxon>
        <taxon>Tracheophyta</taxon>
        <taxon>Spermatophyta</taxon>
        <taxon>Magnoliopsida</taxon>
        <taxon>eudicotyledons</taxon>
        <taxon>Gunneridae</taxon>
        <taxon>Pentapetalae</taxon>
        <taxon>asterids</taxon>
        <taxon>campanulids</taxon>
        <taxon>Asterales</taxon>
        <taxon>Asteraceae</taxon>
        <taxon>Asteroideae</taxon>
        <taxon>Anthemideae</taxon>
        <taxon>Anthemidinae</taxon>
        <taxon>Tanacetum</taxon>
    </lineage>
</organism>
<proteinExistence type="predicted"/>
<dbReference type="PROSITE" id="PS50994">
    <property type="entry name" value="INTEGRASE"/>
    <property type="match status" value="1"/>
</dbReference>
<feature type="domain" description="Integrase catalytic" evidence="3">
    <location>
        <begin position="657"/>
        <end position="747"/>
    </location>
</feature>
<feature type="compositionally biased region" description="Low complexity" evidence="2">
    <location>
        <begin position="558"/>
        <end position="572"/>
    </location>
</feature>
<dbReference type="PANTHER" id="PTHR42648">
    <property type="entry name" value="TRANSPOSASE, PUTATIVE-RELATED"/>
    <property type="match status" value="1"/>
</dbReference>
<evidence type="ECO:0000259" key="3">
    <source>
        <dbReference type="PROSITE" id="PS50994"/>
    </source>
</evidence>
<keyword evidence="5" id="KW-1185">Reference proteome</keyword>
<dbReference type="Proteomes" id="UP001151760">
    <property type="component" value="Unassembled WGS sequence"/>
</dbReference>
<feature type="compositionally biased region" description="Polar residues" evidence="2">
    <location>
        <begin position="573"/>
        <end position="591"/>
    </location>
</feature>
<feature type="region of interest" description="Disordered" evidence="2">
    <location>
        <begin position="552"/>
        <end position="603"/>
    </location>
</feature>
<reference evidence="4" key="1">
    <citation type="journal article" date="2022" name="Int. J. Mol. Sci.">
        <title>Draft Genome of Tanacetum Coccineum: Genomic Comparison of Closely Related Tanacetum-Family Plants.</title>
        <authorList>
            <person name="Yamashiro T."/>
            <person name="Shiraishi A."/>
            <person name="Nakayama K."/>
            <person name="Satake H."/>
        </authorList>
    </citation>
    <scope>NUCLEOTIDE SEQUENCE</scope>
</reference>
<evidence type="ECO:0000313" key="4">
    <source>
        <dbReference type="EMBL" id="GJS98734.1"/>
    </source>
</evidence>
<dbReference type="InterPro" id="IPR012337">
    <property type="entry name" value="RNaseH-like_sf"/>
</dbReference>
<dbReference type="EMBL" id="BQNB010012066">
    <property type="protein sequence ID" value="GJS98734.1"/>
    <property type="molecule type" value="Genomic_DNA"/>
</dbReference>
<dbReference type="PANTHER" id="PTHR42648:SF21">
    <property type="entry name" value="CYSTEINE-RICH RLK (RECEPTOR-LIKE PROTEIN KINASE) 8"/>
    <property type="match status" value="1"/>
</dbReference>
<dbReference type="InterPro" id="IPR036397">
    <property type="entry name" value="RNaseH_sf"/>
</dbReference>
<keyword evidence="1" id="KW-0175">Coiled coil</keyword>
<dbReference type="Gene3D" id="3.30.420.10">
    <property type="entry name" value="Ribonuclease H-like superfamily/Ribonuclease H"/>
    <property type="match status" value="1"/>
</dbReference>
<evidence type="ECO:0000256" key="2">
    <source>
        <dbReference type="SAM" id="MobiDB-lite"/>
    </source>
</evidence>
<evidence type="ECO:0000256" key="1">
    <source>
        <dbReference type="SAM" id="Coils"/>
    </source>
</evidence>
<evidence type="ECO:0000313" key="5">
    <source>
        <dbReference type="Proteomes" id="UP001151760"/>
    </source>
</evidence>
<accession>A0ABQ5A7W6</accession>
<reference evidence="4" key="2">
    <citation type="submission" date="2022-01" db="EMBL/GenBank/DDBJ databases">
        <authorList>
            <person name="Yamashiro T."/>
            <person name="Shiraishi A."/>
            <person name="Satake H."/>
            <person name="Nakayama K."/>
        </authorList>
    </citation>
    <scope>NUCLEOTIDE SEQUENCE</scope>
</reference>
<dbReference type="SUPFAM" id="SSF53098">
    <property type="entry name" value="Ribonuclease H-like"/>
    <property type="match status" value="1"/>
</dbReference>
<comment type="caution">
    <text evidence="4">The sequence shown here is derived from an EMBL/GenBank/DDBJ whole genome shotgun (WGS) entry which is preliminary data.</text>
</comment>
<feature type="coiled-coil region" evidence="1">
    <location>
        <begin position="31"/>
        <end position="79"/>
    </location>
</feature>
<sequence length="747" mass="86869">MLMRYKERVKTFEQRLNIDLSSREKLIDSQMDDMIRDRNALKQEIDLLKQTLSKHVKEKKSLLQTFTALKKESKEKENKYIDKEIDLENKINELDNIVYKVGQSAQTMHMKAQRIKTTLYDGCVISKKHDVISMVDEEETLILEEESRSKMFEKQNDLISKEKKINISPINYSELNKLSKDFGKPEIEVPKELPKVYKEEVIPFIISLRESFKDFENGLHSELNEVKTVFNQMEAAVEQCYVDKKYFDIQKKEFSLDNDLLLDYIIYQDVMNIVMHVDSVPVNVLPANNKCLVNDNIEIKRLEQENDNIFELLLSQDIVHICVNYLASHNDCREMQHSFINEYNENLVLKAKLAKKEHMVEKIFFDEVVLRCSRLQSCGANLDLKLQHQKESLLNNRSLNNQNAPEIMEFLKINEWKAKLDAKDVLIANLRKHIESLKGKNVVEKDVQPKNPNVIAPGMFKLDLEPLAPKVLKNMDAHIDYIKHSREHADTLREIVKHARALKPLDRDLNSACMYVQRIQEVLVYVAHTCPSLTQPSEKLVALTPLNKNNKVRFTKPAASSRMKSSTSASRSQPLDNTKNNRISQTTSSYPKNKVEDHPRSVKSNSNKRIVLLNLFGNDQIAKIMVYGDYQMGNVTISWVYYVEGLGKSKKHSHKPKAEDPIQEKLYLLHMDLYGPMRIQSINGRKYILVIVDDYSRFTWVKFLRSKDEVPEFVIKFLKMIQVCLNTTVQNIRTNNGTEFVNKTLRA</sequence>
<name>A0ABQ5A7W6_9ASTR</name>
<dbReference type="InterPro" id="IPR001584">
    <property type="entry name" value="Integrase_cat-core"/>
</dbReference>
<dbReference type="InterPro" id="IPR039537">
    <property type="entry name" value="Retrotran_Ty1/copia-like"/>
</dbReference>